<organism evidence="3">
    <name type="scientific">Dissulfuribacter thermophilus</name>
    <dbReference type="NCBI Taxonomy" id="1156395"/>
    <lineage>
        <taxon>Bacteria</taxon>
        <taxon>Pseudomonadati</taxon>
        <taxon>Thermodesulfobacteriota</taxon>
        <taxon>Dissulfuribacteria</taxon>
        <taxon>Dissulfuribacterales</taxon>
        <taxon>Dissulfuribacteraceae</taxon>
        <taxon>Dissulfuribacter</taxon>
    </lineage>
</organism>
<dbReference type="PANTHER" id="PTHR10192">
    <property type="entry name" value="MOLYBDOPTERIN BIOSYNTHESIS PROTEIN"/>
    <property type="match status" value="1"/>
</dbReference>
<keyword evidence="1" id="KW-0808">Transferase</keyword>
<dbReference type="SUPFAM" id="SSF63882">
    <property type="entry name" value="MoeA N-terminal region -like"/>
    <property type="match status" value="1"/>
</dbReference>
<keyword evidence="1" id="KW-0460">Magnesium</keyword>
<comment type="caution">
    <text evidence="3">The sequence shown here is derived from an EMBL/GenBank/DDBJ whole genome shotgun (WGS) entry which is preliminary data.</text>
</comment>
<gene>
    <name evidence="3" type="ORF">ENJ63_04245</name>
</gene>
<comment type="catalytic activity">
    <reaction evidence="1">
        <text>adenylyl-molybdopterin + molybdate = Mo-molybdopterin + AMP + H(+)</text>
        <dbReference type="Rhea" id="RHEA:35047"/>
        <dbReference type="ChEBI" id="CHEBI:15378"/>
        <dbReference type="ChEBI" id="CHEBI:36264"/>
        <dbReference type="ChEBI" id="CHEBI:62727"/>
        <dbReference type="ChEBI" id="CHEBI:71302"/>
        <dbReference type="ChEBI" id="CHEBI:456215"/>
    </reaction>
</comment>
<dbReference type="GO" id="GO:0061599">
    <property type="term" value="F:molybdopterin molybdotransferase activity"/>
    <property type="evidence" value="ECO:0007669"/>
    <property type="project" value="UniProtKB-UniRule"/>
</dbReference>
<dbReference type="Gene3D" id="2.170.190.11">
    <property type="entry name" value="Molybdopterin biosynthesis moea protein, domain 3"/>
    <property type="match status" value="1"/>
</dbReference>
<keyword evidence="1" id="KW-0479">Metal-binding</keyword>
<name>A0A7V2SW59_9BACT</name>
<feature type="domain" description="MoeA N-terminal and linker" evidence="2">
    <location>
        <begin position="4"/>
        <end position="156"/>
    </location>
</feature>
<dbReference type="InterPro" id="IPR005110">
    <property type="entry name" value="MoeA_linker/N"/>
</dbReference>
<evidence type="ECO:0000259" key="2">
    <source>
        <dbReference type="Pfam" id="PF03453"/>
    </source>
</evidence>
<comment type="similarity">
    <text evidence="1">Belongs to the MoeA family.</text>
</comment>
<dbReference type="EC" id="2.10.1.1" evidence="1"/>
<feature type="non-terminal residue" evidence="3">
    <location>
        <position position="156"/>
    </location>
</feature>
<dbReference type="Gene3D" id="3.90.105.10">
    <property type="entry name" value="Molybdopterin biosynthesis moea protein, domain 2"/>
    <property type="match status" value="1"/>
</dbReference>
<dbReference type="GO" id="GO:0006777">
    <property type="term" value="P:Mo-molybdopterin cofactor biosynthetic process"/>
    <property type="evidence" value="ECO:0007669"/>
    <property type="project" value="UniProtKB-UniRule"/>
</dbReference>
<comment type="function">
    <text evidence="1">Catalyzes the insertion of molybdate into adenylated molybdopterin with the concomitant release of AMP.</text>
</comment>
<dbReference type="UniPathway" id="UPA00344"/>
<dbReference type="InterPro" id="IPR038987">
    <property type="entry name" value="MoeA-like"/>
</dbReference>
<accession>A0A7V2SW59</accession>
<dbReference type="PANTHER" id="PTHR10192:SF16">
    <property type="entry name" value="MOLYBDOPTERIN MOLYBDENUMTRANSFERASE"/>
    <property type="match status" value="1"/>
</dbReference>
<dbReference type="GO" id="GO:0005829">
    <property type="term" value="C:cytosol"/>
    <property type="evidence" value="ECO:0007669"/>
    <property type="project" value="TreeGrafter"/>
</dbReference>
<dbReference type="Proteomes" id="UP000885797">
    <property type="component" value="Unassembled WGS sequence"/>
</dbReference>
<dbReference type="EMBL" id="DRND01000338">
    <property type="protein sequence ID" value="HFC47073.1"/>
    <property type="molecule type" value="Genomic_DNA"/>
</dbReference>
<evidence type="ECO:0000313" key="3">
    <source>
        <dbReference type="EMBL" id="HFC47073.1"/>
    </source>
</evidence>
<reference evidence="3" key="1">
    <citation type="journal article" date="2020" name="mSystems">
        <title>Genome- and Community-Level Interaction Insights into Carbon Utilization and Element Cycling Functions of Hydrothermarchaeota in Hydrothermal Sediment.</title>
        <authorList>
            <person name="Zhou Z."/>
            <person name="Liu Y."/>
            <person name="Xu W."/>
            <person name="Pan J."/>
            <person name="Luo Z.H."/>
            <person name="Li M."/>
        </authorList>
    </citation>
    <scope>NUCLEOTIDE SEQUENCE [LARGE SCALE GENOMIC DNA]</scope>
    <source>
        <strain evidence="3">HyVt-503</strain>
    </source>
</reference>
<protein>
    <recommendedName>
        <fullName evidence="1">Molybdopterin molybdenumtransferase</fullName>
        <ecNumber evidence="1">2.10.1.1</ecNumber>
    </recommendedName>
</protein>
<keyword evidence="1" id="KW-0500">Molybdenum</keyword>
<dbReference type="GO" id="GO:0046872">
    <property type="term" value="F:metal ion binding"/>
    <property type="evidence" value="ECO:0007669"/>
    <property type="project" value="UniProtKB-UniRule"/>
</dbReference>
<keyword evidence="1" id="KW-0501">Molybdenum cofactor biosynthesis</keyword>
<sequence>MVGLQEARRLFFNRFKGRLTSTEKVLSNQAAGRVTGAPVFARFSSPSFHSAAMDGIAVRAEDTFSAHESHPVSLDLKSGEAVFINTGQPMPPDKNAVIMIEHVSLDEQGGKAVIMAPAYPWQHVRKIGEDIVATELLFPTHHLLSPADIGALIAAG</sequence>
<dbReference type="InterPro" id="IPR036135">
    <property type="entry name" value="MoeA_linker/N_sf"/>
</dbReference>
<evidence type="ECO:0000256" key="1">
    <source>
        <dbReference type="RuleBase" id="RU365090"/>
    </source>
</evidence>
<comment type="pathway">
    <text evidence="1">Cofactor biosynthesis; molybdopterin biosynthesis.</text>
</comment>
<dbReference type="Pfam" id="PF03453">
    <property type="entry name" value="MoeA_N"/>
    <property type="match status" value="1"/>
</dbReference>
<dbReference type="AlphaFoldDB" id="A0A7V2SW59"/>
<comment type="cofactor">
    <cofactor evidence="1">
        <name>Mg(2+)</name>
        <dbReference type="ChEBI" id="CHEBI:18420"/>
    </cofactor>
</comment>
<proteinExistence type="inferred from homology"/>